<sequence>MNADGRLSPDQALREIDRLDRHVRRSARGVALLFLIMGLCTMVYWPAMFLGTGWVPVAAGGAWIVLTVASCVYWARIRVHDRLVARINGLVTAAYVVSTMAVFLFGAFVLPHPLAVGWIAALVVISVIAGLPLIYAAWWIRARR</sequence>
<organism evidence="2 3">
    <name type="scientific">Planotetraspora thailandica</name>
    <dbReference type="NCBI Taxonomy" id="487172"/>
    <lineage>
        <taxon>Bacteria</taxon>
        <taxon>Bacillati</taxon>
        <taxon>Actinomycetota</taxon>
        <taxon>Actinomycetes</taxon>
        <taxon>Streptosporangiales</taxon>
        <taxon>Streptosporangiaceae</taxon>
        <taxon>Planotetraspora</taxon>
    </lineage>
</organism>
<feature type="transmembrane region" description="Helical" evidence="1">
    <location>
        <begin position="29"/>
        <end position="47"/>
    </location>
</feature>
<feature type="transmembrane region" description="Helical" evidence="1">
    <location>
        <begin position="116"/>
        <end position="140"/>
    </location>
</feature>
<evidence type="ECO:0000313" key="2">
    <source>
        <dbReference type="EMBL" id="GII55083.1"/>
    </source>
</evidence>
<keyword evidence="1" id="KW-0812">Transmembrane</keyword>
<feature type="transmembrane region" description="Helical" evidence="1">
    <location>
        <begin position="87"/>
        <end position="110"/>
    </location>
</feature>
<reference evidence="2" key="1">
    <citation type="submission" date="2021-01" db="EMBL/GenBank/DDBJ databases">
        <title>Whole genome shotgun sequence of Planotetraspora thailandica NBRC 104271.</title>
        <authorList>
            <person name="Komaki H."/>
            <person name="Tamura T."/>
        </authorList>
    </citation>
    <scope>NUCLEOTIDE SEQUENCE</scope>
    <source>
        <strain evidence="2">NBRC 104271</strain>
    </source>
</reference>
<evidence type="ECO:0000313" key="3">
    <source>
        <dbReference type="Proteomes" id="UP000605992"/>
    </source>
</evidence>
<dbReference type="AlphaFoldDB" id="A0A8J3XYV8"/>
<dbReference type="RefSeq" id="WP_203945292.1">
    <property type="nucleotide sequence ID" value="NZ_BOOR01000024.1"/>
</dbReference>
<protein>
    <recommendedName>
        <fullName evidence="4">Transmembrane protein</fullName>
    </recommendedName>
</protein>
<gene>
    <name evidence="2" type="ORF">Pth03_34720</name>
</gene>
<proteinExistence type="predicted"/>
<dbReference type="Proteomes" id="UP000605992">
    <property type="component" value="Unassembled WGS sequence"/>
</dbReference>
<keyword evidence="1" id="KW-0472">Membrane</keyword>
<keyword evidence="1" id="KW-1133">Transmembrane helix</keyword>
<accession>A0A8J3XYV8</accession>
<evidence type="ECO:0008006" key="4">
    <source>
        <dbReference type="Google" id="ProtNLM"/>
    </source>
</evidence>
<name>A0A8J3XYV8_9ACTN</name>
<keyword evidence="3" id="KW-1185">Reference proteome</keyword>
<feature type="transmembrane region" description="Helical" evidence="1">
    <location>
        <begin position="53"/>
        <end position="75"/>
    </location>
</feature>
<dbReference type="EMBL" id="BOOR01000024">
    <property type="protein sequence ID" value="GII55083.1"/>
    <property type="molecule type" value="Genomic_DNA"/>
</dbReference>
<comment type="caution">
    <text evidence="2">The sequence shown here is derived from an EMBL/GenBank/DDBJ whole genome shotgun (WGS) entry which is preliminary data.</text>
</comment>
<evidence type="ECO:0000256" key="1">
    <source>
        <dbReference type="SAM" id="Phobius"/>
    </source>
</evidence>